<reference evidence="6" key="1">
    <citation type="submission" date="2015-10" db="EMBL/GenBank/DDBJ databases">
        <title>Extensive mobilome-driven genome diversification in gut-associated Bacteroides vulgatus mpk.</title>
        <authorList>
            <person name="Beier S."/>
            <person name="Lange A."/>
            <person name="Huson D.H."/>
            <person name="Frick J.-S."/>
            <person name="Autenrieth I.B."/>
        </authorList>
    </citation>
    <scope>NUCLEOTIDE SEQUENCE [LARGE SCALE GENOMIC DNA]</scope>
    <source>
        <strain evidence="6">mpk</strain>
    </source>
</reference>
<evidence type="ECO:0000313" key="5">
    <source>
        <dbReference type="EMBL" id="ALK82759.1"/>
    </source>
</evidence>
<evidence type="ECO:0000256" key="3">
    <source>
        <dbReference type="ARBA" id="ARBA00023125"/>
    </source>
</evidence>
<dbReference type="EMBL" id="CP013020">
    <property type="protein sequence ID" value="ALK82759.1"/>
    <property type="molecule type" value="Genomic_DNA"/>
</dbReference>
<proteinExistence type="inferred from homology"/>
<dbReference type="GO" id="GO:0003677">
    <property type="term" value="F:DNA binding"/>
    <property type="evidence" value="ECO:0007669"/>
    <property type="project" value="UniProtKB-KW"/>
</dbReference>
<sequence length="124" mass="14535">MMEQLTKREEEVMNKFWERGEATVKEIIATYPEPRPSRTAISTFVKFLVDKGFLGHKPAGNNGFIYYPLIEREEYCGNNLMNVVQRYFNNSIRGVISTLVRDRQMSDDEVRELINQVIEGNRQK</sequence>
<evidence type="ECO:0000256" key="2">
    <source>
        <dbReference type="ARBA" id="ARBA00023015"/>
    </source>
</evidence>
<keyword evidence="4" id="KW-0804">Transcription</keyword>
<accession>A0A0P0LEQ5</accession>
<dbReference type="InterPro" id="IPR005650">
    <property type="entry name" value="BlaI_family"/>
</dbReference>
<dbReference type="PIRSF" id="PIRSF019455">
    <property type="entry name" value="CopR_AtkY"/>
    <property type="match status" value="1"/>
</dbReference>
<dbReference type="Pfam" id="PF03965">
    <property type="entry name" value="Penicillinase_R"/>
    <property type="match status" value="1"/>
</dbReference>
<dbReference type="Proteomes" id="UP000061587">
    <property type="component" value="Chromosome"/>
</dbReference>
<reference evidence="5 6" key="2">
    <citation type="journal article" date="2016" name="Genome Biol. Evol.">
        <title>Extensive mobilome-driven genome diversification in mouse gut-associated Bacteroides vulgatus mpk.</title>
        <authorList>
            <person name="Lange A."/>
            <person name="Beier S."/>
            <person name="Steimle A."/>
            <person name="Autenrieth I.B."/>
            <person name="Huson D.H."/>
            <person name="Frick J.S."/>
        </authorList>
    </citation>
    <scope>NUCLEOTIDE SEQUENCE [LARGE SCALE GENOMIC DNA]</scope>
    <source>
        <strain evidence="6">mpk</strain>
    </source>
</reference>
<dbReference type="Gene3D" id="1.10.10.10">
    <property type="entry name" value="Winged helix-like DNA-binding domain superfamily/Winged helix DNA-binding domain"/>
    <property type="match status" value="1"/>
</dbReference>
<gene>
    <name evidence="5" type="ORF">BvMPK_0117</name>
</gene>
<dbReference type="InterPro" id="IPR036390">
    <property type="entry name" value="WH_DNA-bd_sf"/>
</dbReference>
<evidence type="ECO:0000256" key="1">
    <source>
        <dbReference type="ARBA" id="ARBA00011046"/>
    </source>
</evidence>
<dbReference type="Gene3D" id="1.10.4040.10">
    <property type="entry name" value="Penicillinase repressor domain"/>
    <property type="match status" value="1"/>
</dbReference>
<dbReference type="PATRIC" id="fig|821.40.peg.150"/>
<evidence type="ECO:0000313" key="6">
    <source>
        <dbReference type="Proteomes" id="UP000061587"/>
    </source>
</evidence>
<protein>
    <submittedName>
        <fullName evidence="5">Transcriptional repressor, BlaI/MecI family</fullName>
    </submittedName>
</protein>
<keyword evidence="3" id="KW-0238">DNA-binding</keyword>
<name>A0A0P0LEQ5_PHOVU</name>
<dbReference type="AlphaFoldDB" id="A0A0P0LEQ5"/>
<evidence type="ECO:0000256" key="4">
    <source>
        <dbReference type="ARBA" id="ARBA00023163"/>
    </source>
</evidence>
<organism evidence="5 6">
    <name type="scientific">Phocaeicola vulgatus</name>
    <name type="common">Bacteroides vulgatus</name>
    <dbReference type="NCBI Taxonomy" id="821"/>
    <lineage>
        <taxon>Bacteria</taxon>
        <taxon>Pseudomonadati</taxon>
        <taxon>Bacteroidota</taxon>
        <taxon>Bacteroidia</taxon>
        <taxon>Bacteroidales</taxon>
        <taxon>Bacteroidaceae</taxon>
        <taxon>Phocaeicola</taxon>
    </lineage>
</organism>
<keyword evidence="2" id="KW-0805">Transcription regulation</keyword>
<dbReference type="GO" id="GO:0045892">
    <property type="term" value="P:negative regulation of DNA-templated transcription"/>
    <property type="evidence" value="ECO:0007669"/>
    <property type="project" value="InterPro"/>
</dbReference>
<dbReference type="InterPro" id="IPR036388">
    <property type="entry name" value="WH-like_DNA-bd_sf"/>
</dbReference>
<dbReference type="SUPFAM" id="SSF46785">
    <property type="entry name" value="Winged helix' DNA-binding domain"/>
    <property type="match status" value="1"/>
</dbReference>
<comment type="similarity">
    <text evidence="1">Belongs to the BlaI transcriptional regulatory family.</text>
</comment>